<comment type="subcellular location">
    <subcellularLocation>
        <location evidence="3">Secreted</location>
    </subcellularLocation>
    <subcellularLocation>
        <location evidence="3">Bacterial flagellum</location>
    </subcellularLocation>
</comment>
<organism evidence="7 8">
    <name type="scientific">Desulfopila aestuarii DSM 18488</name>
    <dbReference type="NCBI Taxonomy" id="1121416"/>
    <lineage>
        <taxon>Bacteria</taxon>
        <taxon>Pseudomonadati</taxon>
        <taxon>Thermodesulfobacteriota</taxon>
        <taxon>Desulfobulbia</taxon>
        <taxon>Desulfobulbales</taxon>
        <taxon>Desulfocapsaceae</taxon>
        <taxon>Desulfopila</taxon>
    </lineage>
</organism>
<dbReference type="OrthoDB" id="9796789at2"/>
<dbReference type="Gene3D" id="6.10.280.190">
    <property type="match status" value="1"/>
</dbReference>
<evidence type="ECO:0000256" key="3">
    <source>
        <dbReference type="RuleBase" id="RU362073"/>
    </source>
</evidence>
<keyword evidence="3" id="KW-0964">Secreted</keyword>
<keyword evidence="7" id="KW-0966">Cell projection</keyword>
<accession>A0A1M7YDU8</accession>
<dbReference type="RefSeq" id="WP_073615092.1">
    <property type="nucleotide sequence ID" value="NZ_FRFE01000020.1"/>
</dbReference>
<keyword evidence="7" id="KW-0282">Flagellum</keyword>
<dbReference type="GO" id="GO:0005576">
    <property type="term" value="C:extracellular region"/>
    <property type="evidence" value="ECO:0007669"/>
    <property type="project" value="UniProtKB-SubCell"/>
</dbReference>
<dbReference type="InterPro" id="IPR010810">
    <property type="entry name" value="Flagellin_hook_IN_motif"/>
</dbReference>
<reference evidence="7 8" key="1">
    <citation type="submission" date="2016-12" db="EMBL/GenBank/DDBJ databases">
        <authorList>
            <person name="Song W.-J."/>
            <person name="Kurnit D.M."/>
        </authorList>
    </citation>
    <scope>NUCLEOTIDE SEQUENCE [LARGE SCALE GENOMIC DNA]</scope>
    <source>
        <strain evidence="7 8">DSM 18488</strain>
    </source>
</reference>
<gene>
    <name evidence="7" type="ORF">SAMN02745220_03641</name>
</gene>
<dbReference type="Gene3D" id="2.60.40.4390">
    <property type="match status" value="1"/>
</dbReference>
<evidence type="ECO:0000313" key="8">
    <source>
        <dbReference type="Proteomes" id="UP000184603"/>
    </source>
</evidence>
<dbReference type="InterPro" id="IPR001029">
    <property type="entry name" value="Flagellin_N"/>
</dbReference>
<name>A0A1M7YDU8_9BACT</name>
<dbReference type="EMBL" id="FRFE01000020">
    <property type="protein sequence ID" value="SHO50773.1"/>
    <property type="molecule type" value="Genomic_DNA"/>
</dbReference>
<evidence type="ECO:0000313" key="7">
    <source>
        <dbReference type="EMBL" id="SHO50773.1"/>
    </source>
</evidence>
<dbReference type="GO" id="GO:0009288">
    <property type="term" value="C:bacterial-type flagellum"/>
    <property type="evidence" value="ECO:0007669"/>
    <property type="project" value="UniProtKB-SubCell"/>
</dbReference>
<dbReference type="GO" id="GO:0005198">
    <property type="term" value="F:structural molecule activity"/>
    <property type="evidence" value="ECO:0007669"/>
    <property type="project" value="UniProtKB-UniRule"/>
</dbReference>
<evidence type="ECO:0000259" key="6">
    <source>
        <dbReference type="Pfam" id="PF00700"/>
    </source>
</evidence>
<evidence type="ECO:0000256" key="1">
    <source>
        <dbReference type="ARBA" id="ARBA00005709"/>
    </source>
</evidence>
<keyword evidence="2 3" id="KW-0975">Bacterial flagellum</keyword>
<comment type="function">
    <text evidence="3">Flagellin is the subunit protein which polymerizes to form the filaments of bacterial flagella.</text>
</comment>
<dbReference type="AlphaFoldDB" id="A0A1M7YDU8"/>
<proteinExistence type="inferred from homology"/>
<evidence type="ECO:0000256" key="4">
    <source>
        <dbReference type="SAM" id="Coils"/>
    </source>
</evidence>
<evidence type="ECO:0000256" key="2">
    <source>
        <dbReference type="ARBA" id="ARBA00023143"/>
    </source>
</evidence>
<protein>
    <recommendedName>
        <fullName evidence="3">Flagellin</fullName>
    </recommendedName>
</protein>
<keyword evidence="7" id="KW-0969">Cilium</keyword>
<dbReference type="STRING" id="1121416.SAMN02745220_03641"/>
<feature type="coiled-coil region" evidence="4">
    <location>
        <begin position="75"/>
        <end position="129"/>
    </location>
</feature>
<dbReference type="Gene3D" id="1.20.1330.10">
    <property type="entry name" value="f41 fragment of flagellin, N-terminal domain"/>
    <property type="match status" value="2"/>
</dbReference>
<dbReference type="PANTHER" id="PTHR42792">
    <property type="entry name" value="FLAGELLIN"/>
    <property type="match status" value="1"/>
</dbReference>
<keyword evidence="8" id="KW-1185">Reference proteome</keyword>
<evidence type="ECO:0000259" key="5">
    <source>
        <dbReference type="Pfam" id="PF00669"/>
    </source>
</evidence>
<feature type="domain" description="Flagellin N-terminal" evidence="5">
    <location>
        <begin position="5"/>
        <end position="142"/>
    </location>
</feature>
<comment type="similarity">
    <text evidence="1 3">Belongs to the bacterial flagellin family.</text>
</comment>
<feature type="domain" description="Flagellin C-terminal" evidence="6">
    <location>
        <begin position="550"/>
        <end position="635"/>
    </location>
</feature>
<dbReference type="SUPFAM" id="SSF64518">
    <property type="entry name" value="Phase 1 flagellin"/>
    <property type="match status" value="2"/>
</dbReference>
<dbReference type="PRINTS" id="PR00207">
    <property type="entry name" value="FLAGELLIN"/>
</dbReference>
<dbReference type="Pfam" id="PF00700">
    <property type="entry name" value="Flagellin_C"/>
    <property type="match status" value="1"/>
</dbReference>
<dbReference type="Pfam" id="PF00669">
    <property type="entry name" value="Flagellin_N"/>
    <property type="match status" value="1"/>
</dbReference>
<dbReference type="Pfam" id="PF07196">
    <property type="entry name" value="Flagellin_IN"/>
    <property type="match status" value="1"/>
</dbReference>
<dbReference type="PANTHER" id="PTHR42792:SF2">
    <property type="entry name" value="FLAGELLIN"/>
    <property type="match status" value="1"/>
</dbReference>
<dbReference type="InterPro" id="IPR046358">
    <property type="entry name" value="Flagellin_C"/>
</dbReference>
<dbReference type="Proteomes" id="UP000184603">
    <property type="component" value="Unassembled WGS sequence"/>
</dbReference>
<dbReference type="InterPro" id="IPR001492">
    <property type="entry name" value="Flagellin"/>
</dbReference>
<sequence>MALTINTNIAALNAQRNLGKSQNDLNRSMQRLSSGLRINSAKDDAAGLAISDRMTSQIRGLNQAARNANDGISMAQTAEGALQETTNMLQRIRELAIQSANDTNSASDRASLQAEVNQLQQEITRIAETTSFNEQNILDGSLTGAQFQVGANANETISFSISSAKAGELGDESLSSNNPTGIEMATPRKANTGAGNSVAAQDLTITGARGTSIVKIDADDSAKKIAELVNIEADITGVRANARTEVTLSHLAADGTIGFDIQGNNEFPIPISATVTTDNLTALALAINTQSGNTGISAELSGNKESLRLVQSEGYDIKISDYTHSAADGTLQSIRVTGTEGVATNLVDEGVNEAATIASLSNLSDPGTVSLTLPSAQVITAVVLDTKDLTNLLEAINIKGTTPKITASFTDVFGDDKSSITLSTAATNQTIAITAFGVVDSGGTAIPASLDVIAGDGAAITQVTPASTITLGGVAAVAAATVEAPTVPGDSTVIGGEITFTSSGNYNITSSIAQAAGSLFNTDDGEANASQLKSVDTIDISTVAGANEAIKIVDGAIGQIDSLRGNMGAIQNRFESTIANLQNVSENLSAARSRILDADIAMETSAMTKNNILQQAGVSILAQANTTPQLALQLLQG</sequence>
<keyword evidence="4" id="KW-0175">Coiled coil</keyword>